<feature type="transmembrane region" description="Helical" evidence="2">
    <location>
        <begin position="148"/>
        <end position="166"/>
    </location>
</feature>
<feature type="transmembrane region" description="Helical" evidence="2">
    <location>
        <begin position="80"/>
        <end position="109"/>
    </location>
</feature>
<feature type="compositionally biased region" description="Basic and acidic residues" evidence="1">
    <location>
        <begin position="448"/>
        <end position="462"/>
    </location>
</feature>
<gene>
    <name evidence="3" type="ORF">Ani05nite_77520</name>
</gene>
<dbReference type="Proteomes" id="UP000647172">
    <property type="component" value="Unassembled WGS sequence"/>
</dbReference>
<evidence type="ECO:0008006" key="5">
    <source>
        <dbReference type="Google" id="ProtNLM"/>
    </source>
</evidence>
<accession>A0A919JR26</accession>
<feature type="compositionally biased region" description="Basic and acidic residues" evidence="1">
    <location>
        <begin position="490"/>
        <end position="536"/>
    </location>
</feature>
<evidence type="ECO:0000256" key="1">
    <source>
        <dbReference type="SAM" id="MobiDB-lite"/>
    </source>
</evidence>
<protein>
    <recommendedName>
        <fullName evidence="5">DMSO/TMAO reductase YedYZ, heme-binding membrane subunit</fullName>
    </recommendedName>
</protein>
<keyword evidence="2" id="KW-1133">Transmembrane helix</keyword>
<keyword evidence="2" id="KW-0812">Transmembrane</keyword>
<feature type="region of interest" description="Disordered" evidence="1">
    <location>
        <begin position="211"/>
        <end position="608"/>
    </location>
</feature>
<evidence type="ECO:0000256" key="2">
    <source>
        <dbReference type="SAM" id="Phobius"/>
    </source>
</evidence>
<feature type="transmembrane region" description="Helical" evidence="2">
    <location>
        <begin position="115"/>
        <end position="136"/>
    </location>
</feature>
<dbReference type="AlphaFoldDB" id="A0A919JR26"/>
<keyword evidence="2" id="KW-0472">Membrane</keyword>
<proteinExistence type="predicted"/>
<feature type="transmembrane region" description="Helical" evidence="2">
    <location>
        <begin position="178"/>
        <end position="196"/>
    </location>
</feature>
<evidence type="ECO:0000313" key="4">
    <source>
        <dbReference type="Proteomes" id="UP000647172"/>
    </source>
</evidence>
<reference evidence="3" key="1">
    <citation type="submission" date="2021-01" db="EMBL/GenBank/DDBJ databases">
        <title>Whole genome shotgun sequence of Actinoplanes nipponensis NBRC 14063.</title>
        <authorList>
            <person name="Komaki H."/>
            <person name="Tamura T."/>
        </authorList>
    </citation>
    <scope>NUCLEOTIDE SEQUENCE</scope>
    <source>
        <strain evidence="3">NBRC 14063</strain>
    </source>
</reference>
<evidence type="ECO:0000313" key="3">
    <source>
        <dbReference type="EMBL" id="GIE54218.1"/>
    </source>
</evidence>
<name>A0A919JR26_9ACTN</name>
<feature type="compositionally biased region" description="Basic and acidic residues" evidence="1">
    <location>
        <begin position="289"/>
        <end position="310"/>
    </location>
</feature>
<sequence length="608" mass="67212">MITFAVLGVSILAAIWAAAMLTPAGQMAYVYVFAYTEFYVGVLSLVSLSITIMVGLVATDRLVLSIRQRVLLQSAHRTTGVIAVVALFFHVWTKVAVSKVGVIAVFLPFTAPYKTMLIGFGTISGYIMVMVMWTGIARSRFIGKGKPWMWRGVHAISYLMWPIALLHGLGAGRAAKPWVIVSYIVCILLVLVGLAVRLSVRLNRRKDFASQAGTGTGKIQPVGKLVPTTAPSVTGRGRSRRDEPAAVPAAPQPWAPASPVTGALPVVETPARPVSAKPAAAPISAPPEPQRRPRRGVDEEERVRRRRDFDDAPTQRWEFEDDDLPAPRARRYADEDAPAPRQRRAAAGERFDEPTRAMSRRALDEGPAGYADEDELPAPRARRRAEDPYAAEAPARSRRYAGTEFEEDEPPVAPARSRRYAGTEFEEPVSRGRRYADEDDMPAPRGRRGVEDEAPRSRRYADDEAPAPRQRRYAEDDAYEEVAPRRRAARYPDDEPPRPTRSSRYADETDTAPRARRDRGADVDSADSGRHSRSEFVDLAGDPRLAVGEDLEPDETPTLVDMASRRARRAGMPEPARAASRGARRGSKGRTDESADDVYWRQLRGEAQ</sequence>
<dbReference type="EMBL" id="BOMQ01000097">
    <property type="protein sequence ID" value="GIE54218.1"/>
    <property type="molecule type" value="Genomic_DNA"/>
</dbReference>
<organism evidence="3 4">
    <name type="scientific">Actinoplanes nipponensis</name>
    <dbReference type="NCBI Taxonomy" id="135950"/>
    <lineage>
        <taxon>Bacteria</taxon>
        <taxon>Bacillati</taxon>
        <taxon>Actinomycetota</taxon>
        <taxon>Actinomycetes</taxon>
        <taxon>Micromonosporales</taxon>
        <taxon>Micromonosporaceae</taxon>
        <taxon>Actinoplanes</taxon>
    </lineage>
</organism>
<comment type="caution">
    <text evidence="3">The sequence shown here is derived from an EMBL/GenBank/DDBJ whole genome shotgun (WGS) entry which is preliminary data.</text>
</comment>
<keyword evidence="4" id="KW-1185">Reference proteome</keyword>
<feature type="compositionally biased region" description="Basic and acidic residues" evidence="1">
    <location>
        <begin position="346"/>
        <end position="355"/>
    </location>
</feature>
<feature type="transmembrane region" description="Helical" evidence="2">
    <location>
        <begin position="38"/>
        <end position="59"/>
    </location>
</feature>